<evidence type="ECO:0000313" key="3">
    <source>
        <dbReference type="Proteomes" id="UP000178587"/>
    </source>
</evidence>
<dbReference type="Pfam" id="PF15738">
    <property type="entry name" value="YafQ_toxin"/>
    <property type="match status" value="1"/>
</dbReference>
<name>A0A1F6EIY2_9BACT</name>
<dbReference type="Proteomes" id="UP000178587">
    <property type="component" value="Unassembled WGS sequence"/>
</dbReference>
<dbReference type="InterPro" id="IPR035093">
    <property type="entry name" value="RelE/ParE_toxin_dom_sf"/>
</dbReference>
<protein>
    <recommendedName>
        <fullName evidence="4">Plasmid stabilization protein</fullName>
    </recommendedName>
</protein>
<dbReference type="InterPro" id="IPR004386">
    <property type="entry name" value="Toxin_YafQ-like"/>
</dbReference>
<dbReference type="NCBIfam" id="TIGR02385">
    <property type="entry name" value="RelE_StbE"/>
    <property type="match status" value="1"/>
</dbReference>
<proteinExistence type="predicted"/>
<comment type="caution">
    <text evidence="2">The sequence shown here is derived from an EMBL/GenBank/DDBJ whole genome shotgun (WGS) entry which is preliminary data.</text>
</comment>
<gene>
    <name evidence="2" type="ORF">A3A34_02880</name>
</gene>
<dbReference type="AlphaFoldDB" id="A0A1F6EIY2"/>
<dbReference type="Gene3D" id="3.30.2310.20">
    <property type="entry name" value="RelE-like"/>
    <property type="match status" value="1"/>
</dbReference>
<evidence type="ECO:0000313" key="2">
    <source>
        <dbReference type="EMBL" id="OGG73594.1"/>
    </source>
</evidence>
<dbReference type="SUPFAM" id="SSF143011">
    <property type="entry name" value="RelE-like"/>
    <property type="match status" value="1"/>
</dbReference>
<dbReference type="STRING" id="1798507.A3A34_02880"/>
<evidence type="ECO:0000256" key="1">
    <source>
        <dbReference type="ARBA" id="ARBA00022649"/>
    </source>
</evidence>
<accession>A0A1F6EIY2</accession>
<keyword evidence="1" id="KW-1277">Toxin-antitoxin system</keyword>
<dbReference type="EMBL" id="MFLU01000016">
    <property type="protein sequence ID" value="OGG73594.1"/>
    <property type="molecule type" value="Genomic_DNA"/>
</dbReference>
<reference evidence="2 3" key="1">
    <citation type="journal article" date="2016" name="Nat. Commun.">
        <title>Thousands of microbial genomes shed light on interconnected biogeochemical processes in an aquifer system.</title>
        <authorList>
            <person name="Anantharaman K."/>
            <person name="Brown C.T."/>
            <person name="Hug L.A."/>
            <person name="Sharon I."/>
            <person name="Castelle C.J."/>
            <person name="Probst A.J."/>
            <person name="Thomas B.C."/>
            <person name="Singh A."/>
            <person name="Wilkins M.J."/>
            <person name="Karaoz U."/>
            <person name="Brodie E.L."/>
            <person name="Williams K.H."/>
            <person name="Hubbard S.S."/>
            <person name="Banfield J.F."/>
        </authorList>
    </citation>
    <scope>NUCLEOTIDE SEQUENCE [LARGE SCALE GENOMIC DNA]</scope>
</reference>
<organism evidence="2 3">
    <name type="scientific">Candidatus Kaiserbacteria bacterium RIFCSPLOWO2_01_FULL_50_24</name>
    <dbReference type="NCBI Taxonomy" id="1798507"/>
    <lineage>
        <taxon>Bacteria</taxon>
        <taxon>Candidatus Kaiseribacteriota</taxon>
    </lineage>
</organism>
<sequence>MQVVRHRRFVKQAKKLPIALRLKARERVELLMRDARHPLLNDHPLHSPYDGCRSINITGDYRVVYRKITPDIIELRAIGTHPELYGD</sequence>
<evidence type="ECO:0008006" key="4">
    <source>
        <dbReference type="Google" id="ProtNLM"/>
    </source>
</evidence>
<dbReference type="InterPro" id="IPR007712">
    <property type="entry name" value="RelE/ParE_toxin"/>
</dbReference>